<reference evidence="1 2" key="1">
    <citation type="submission" date="2023-07" db="EMBL/GenBank/DDBJ databases">
        <title>Sequencing the genomes of 1000 actinobacteria strains.</title>
        <authorList>
            <person name="Klenk H.-P."/>
        </authorList>
    </citation>
    <scope>NUCLEOTIDE SEQUENCE [LARGE SCALE GENOMIC DNA]</scope>
    <source>
        <strain evidence="1 2">DSM 44711</strain>
    </source>
</reference>
<dbReference type="Proteomes" id="UP001183629">
    <property type="component" value="Unassembled WGS sequence"/>
</dbReference>
<dbReference type="RefSeq" id="WP_310414797.1">
    <property type="nucleotide sequence ID" value="NZ_JAVDYC010000001.1"/>
</dbReference>
<evidence type="ECO:0000313" key="1">
    <source>
        <dbReference type="EMBL" id="MDR7323233.1"/>
    </source>
</evidence>
<keyword evidence="2" id="KW-1185">Reference proteome</keyword>
<comment type="caution">
    <text evidence="1">The sequence shown here is derived from an EMBL/GenBank/DDBJ whole genome shotgun (WGS) entry which is preliminary data.</text>
</comment>
<sequence>MTGPTPAAPPDLAAWLTSATLRSVADPPRRSAVFDAAIAARRGTAFCEGDSHRDMRADEEFVEALAGTRDTIGKATA</sequence>
<accession>A0AAE4CUB9</accession>
<protein>
    <submittedName>
        <fullName evidence="1">Uncharacterized protein</fullName>
    </submittedName>
</protein>
<evidence type="ECO:0000313" key="2">
    <source>
        <dbReference type="Proteomes" id="UP001183629"/>
    </source>
</evidence>
<dbReference type="EMBL" id="JAVDYC010000001">
    <property type="protein sequence ID" value="MDR7323233.1"/>
    <property type="molecule type" value="Genomic_DNA"/>
</dbReference>
<name>A0AAE4CUB9_9ACTN</name>
<organism evidence="1 2">
    <name type="scientific">Catenuloplanes niger</name>
    <dbReference type="NCBI Taxonomy" id="587534"/>
    <lineage>
        <taxon>Bacteria</taxon>
        <taxon>Bacillati</taxon>
        <taxon>Actinomycetota</taxon>
        <taxon>Actinomycetes</taxon>
        <taxon>Micromonosporales</taxon>
        <taxon>Micromonosporaceae</taxon>
        <taxon>Catenuloplanes</taxon>
    </lineage>
</organism>
<proteinExistence type="predicted"/>
<dbReference type="AlphaFoldDB" id="A0AAE4CUB9"/>
<gene>
    <name evidence="1" type="ORF">J2S44_003483</name>
</gene>